<dbReference type="InterPro" id="IPR002397">
    <property type="entry name" value="Cyt_P450_B"/>
</dbReference>
<dbReference type="GeneID" id="96259658"/>
<dbReference type="CDD" id="cd11029">
    <property type="entry name" value="CYP107-like"/>
    <property type="match status" value="1"/>
</dbReference>
<dbReference type="PRINTS" id="PR00359">
    <property type="entry name" value="BP450"/>
</dbReference>
<keyword evidence="2" id="KW-0560">Oxidoreductase</keyword>
<dbReference type="PRINTS" id="PR00385">
    <property type="entry name" value="P450"/>
</dbReference>
<organism evidence="3 4">
    <name type="scientific">Streptomyces smyrnaeus</name>
    <dbReference type="NCBI Taxonomy" id="1387713"/>
    <lineage>
        <taxon>Bacteria</taxon>
        <taxon>Bacillati</taxon>
        <taxon>Actinomycetota</taxon>
        <taxon>Actinomycetes</taxon>
        <taxon>Kitasatosporales</taxon>
        <taxon>Streptomycetaceae</taxon>
        <taxon>Streptomyces</taxon>
    </lineage>
</organism>
<keyword evidence="4" id="KW-1185">Reference proteome</keyword>
<dbReference type="PANTHER" id="PTHR46696:SF1">
    <property type="entry name" value="CYTOCHROME P450 YJIB-RELATED"/>
    <property type="match status" value="1"/>
</dbReference>
<dbReference type="Gene3D" id="1.10.630.10">
    <property type="entry name" value="Cytochrome P450"/>
    <property type="match status" value="1"/>
</dbReference>
<dbReference type="InterPro" id="IPR017972">
    <property type="entry name" value="Cyt_P450_CS"/>
</dbReference>
<protein>
    <submittedName>
        <fullName evidence="3">Cytochrome P450</fullName>
    </submittedName>
</protein>
<dbReference type="SUPFAM" id="SSF48264">
    <property type="entry name" value="Cytochrome P450"/>
    <property type="match status" value="1"/>
</dbReference>
<reference evidence="3 4" key="1">
    <citation type="submission" date="2021-02" db="EMBL/GenBank/DDBJ databases">
        <title>Streptomyces spirodelae sp. nov., isolated from duckweed.</title>
        <authorList>
            <person name="Saimee Y."/>
            <person name="Duangmal K."/>
        </authorList>
    </citation>
    <scope>NUCLEOTIDE SEQUENCE [LARGE SCALE GENOMIC DNA]</scope>
    <source>
        <strain evidence="3 4">DSM 42105</strain>
    </source>
</reference>
<keyword evidence="2" id="KW-0408">Iron</keyword>
<dbReference type="PANTHER" id="PTHR46696">
    <property type="entry name" value="P450, PUTATIVE (EUROFUNG)-RELATED"/>
    <property type="match status" value="1"/>
</dbReference>
<gene>
    <name evidence="3" type="ORF">JW613_13670</name>
</gene>
<evidence type="ECO:0000256" key="2">
    <source>
        <dbReference type="RuleBase" id="RU000461"/>
    </source>
</evidence>
<comment type="similarity">
    <text evidence="1 2">Belongs to the cytochrome P450 family.</text>
</comment>
<dbReference type="Pfam" id="PF00067">
    <property type="entry name" value="p450"/>
    <property type="match status" value="1"/>
</dbReference>
<evidence type="ECO:0000313" key="4">
    <source>
        <dbReference type="Proteomes" id="UP000721954"/>
    </source>
</evidence>
<dbReference type="EMBL" id="JAFFZM010000007">
    <property type="protein sequence ID" value="MBO8199340.1"/>
    <property type="molecule type" value="Genomic_DNA"/>
</dbReference>
<evidence type="ECO:0000256" key="1">
    <source>
        <dbReference type="ARBA" id="ARBA00010617"/>
    </source>
</evidence>
<name>A0ABS3XV98_9ACTN</name>
<keyword evidence="2" id="KW-0349">Heme</keyword>
<proteinExistence type="inferred from homology"/>
<dbReference type="InterPro" id="IPR036396">
    <property type="entry name" value="Cyt_P450_sf"/>
</dbReference>
<dbReference type="Proteomes" id="UP000721954">
    <property type="component" value="Unassembled WGS sequence"/>
</dbReference>
<accession>A0ABS3XV98</accession>
<dbReference type="PROSITE" id="PS00086">
    <property type="entry name" value="CYTOCHROME_P450"/>
    <property type="match status" value="1"/>
</dbReference>
<keyword evidence="2" id="KW-0479">Metal-binding</keyword>
<keyword evidence="2" id="KW-0503">Monooxygenase</keyword>
<evidence type="ECO:0000313" key="3">
    <source>
        <dbReference type="EMBL" id="MBO8199340.1"/>
    </source>
</evidence>
<comment type="caution">
    <text evidence="3">The sequence shown here is derived from an EMBL/GenBank/DDBJ whole genome shotgun (WGS) entry which is preliminary data.</text>
</comment>
<sequence length="411" mass="45776">MKDALVELVSTGGQRVHAQTDQLRAAGPAVRIRLPEGVVAWSVTRGELAKRLLAHRHVSKDARKSWPGYRPGAIPWLNPWVDVISMFTTDGEDHDRLRRLVGKAFTPRRINDLRPAIEKIVADLLDDLAAHENDEEPVDLRACFAHPLPTRLICDLFGVPDEQRPRMLRAIEDSLDTDVTEEQAAATRDSLYEAMQTLVESKRRQPGEDMTSLLVTTHQDDGDRLSEDELISTLINMIGAGSETTASLVDHAVCELLTHPDQLEAVRRQPELWEEVVQETLRLHAPIMHLPLRYATADIDLGDGVVIRKGETIVINFGAHGRDPGLHDAPSTFHLDREDKAHLAFGHGIHYCIGAPLARLEATIALPALFDRFPDLDLAVDHADLRPQASFIGNDFLEVPVHLRKHPVRAG</sequence>
<dbReference type="InterPro" id="IPR001128">
    <property type="entry name" value="Cyt_P450"/>
</dbReference>
<dbReference type="RefSeq" id="WP_209211236.1">
    <property type="nucleotide sequence ID" value="NZ_JAFFZM010000007.1"/>
</dbReference>